<dbReference type="GO" id="GO:0006355">
    <property type="term" value="P:regulation of DNA-templated transcription"/>
    <property type="evidence" value="ECO:0007669"/>
    <property type="project" value="InterPro"/>
</dbReference>
<dbReference type="PANTHER" id="PTHR40455">
    <property type="entry name" value="ANTITOXIN HIGA"/>
    <property type="match status" value="1"/>
</dbReference>
<dbReference type="PANTHER" id="PTHR40455:SF1">
    <property type="entry name" value="ANTITOXIN HIGA"/>
    <property type="match status" value="1"/>
</dbReference>
<protein>
    <submittedName>
        <fullName evidence="1">Transcriptional regulator</fullName>
    </submittedName>
</protein>
<comment type="caution">
    <text evidence="1">The sequence shown here is derived from an EMBL/GenBank/DDBJ whole genome shotgun (WGS) entry which is preliminary data.</text>
</comment>
<dbReference type="SUPFAM" id="SSF47413">
    <property type="entry name" value="lambda repressor-like DNA-binding domains"/>
    <property type="match status" value="1"/>
</dbReference>
<evidence type="ECO:0000313" key="1">
    <source>
        <dbReference type="EMBL" id="GGF76384.1"/>
    </source>
</evidence>
<reference evidence="1" key="1">
    <citation type="journal article" date="2014" name="Int. J. Syst. Evol. Microbiol.">
        <title>Complete genome sequence of Corynebacterium casei LMG S-19264T (=DSM 44701T), isolated from a smear-ripened cheese.</title>
        <authorList>
            <consortium name="US DOE Joint Genome Institute (JGI-PGF)"/>
            <person name="Walter F."/>
            <person name="Albersmeier A."/>
            <person name="Kalinowski J."/>
            <person name="Ruckert C."/>
        </authorList>
    </citation>
    <scope>NUCLEOTIDE SEQUENCE</scope>
    <source>
        <strain evidence="1">CGMCC 1.15254</strain>
    </source>
</reference>
<dbReference type="CDD" id="cd00093">
    <property type="entry name" value="HTH_XRE"/>
    <property type="match status" value="1"/>
</dbReference>
<dbReference type="GO" id="GO:0001046">
    <property type="term" value="F:core promoter sequence-specific DNA binding"/>
    <property type="evidence" value="ECO:0007669"/>
    <property type="project" value="TreeGrafter"/>
</dbReference>
<dbReference type="Gene3D" id="1.10.260.40">
    <property type="entry name" value="lambda repressor-like DNA-binding domains"/>
    <property type="match status" value="1"/>
</dbReference>
<evidence type="ECO:0000313" key="2">
    <source>
        <dbReference type="Proteomes" id="UP000632498"/>
    </source>
</evidence>
<accession>A0A917CAC7</accession>
<gene>
    <name evidence="1" type="ORF">GCM10011332_32960</name>
</gene>
<keyword evidence="2" id="KW-1185">Reference proteome</keyword>
<dbReference type="InterPro" id="IPR001387">
    <property type="entry name" value="Cro/C1-type_HTH"/>
</dbReference>
<reference evidence="1" key="2">
    <citation type="submission" date="2020-09" db="EMBL/GenBank/DDBJ databases">
        <authorList>
            <person name="Sun Q."/>
            <person name="Zhou Y."/>
        </authorList>
    </citation>
    <scope>NUCLEOTIDE SEQUENCE</scope>
    <source>
        <strain evidence="1">CGMCC 1.15254</strain>
    </source>
</reference>
<proteinExistence type="predicted"/>
<dbReference type="AlphaFoldDB" id="A0A917CAC7"/>
<dbReference type="Proteomes" id="UP000632498">
    <property type="component" value="Unassembled WGS sequence"/>
</dbReference>
<organism evidence="1 2">
    <name type="scientific">Terasakiella brassicae</name>
    <dbReference type="NCBI Taxonomy" id="1634917"/>
    <lineage>
        <taxon>Bacteria</taxon>
        <taxon>Pseudomonadati</taxon>
        <taxon>Pseudomonadota</taxon>
        <taxon>Alphaproteobacteria</taxon>
        <taxon>Rhodospirillales</taxon>
        <taxon>Terasakiellaceae</taxon>
        <taxon>Terasakiella</taxon>
    </lineage>
</organism>
<sequence length="138" mass="15378">MIMPIAELTINEVMVHPLRSEADYDEAIETIEELWGAEPGTDEGDRLDVLMDLVEAYESKYHAIDLPDPIEAIKIRMNDLGMNQNALAEVLGVNSGRASELLNKANNRKLTLPMIRKLNEALGLSYDCLCQSYDVKAA</sequence>
<dbReference type="InterPro" id="IPR010982">
    <property type="entry name" value="Lambda_DNA-bd_dom_sf"/>
</dbReference>
<name>A0A917CAC7_9PROT</name>
<dbReference type="EMBL" id="BMHV01000048">
    <property type="protein sequence ID" value="GGF76384.1"/>
    <property type="molecule type" value="Genomic_DNA"/>
</dbReference>
<dbReference type="InterPro" id="IPR039060">
    <property type="entry name" value="Antitox_HigA"/>
</dbReference>